<reference evidence="2 3" key="1">
    <citation type="submission" date="2018-04" db="EMBL/GenBank/DDBJ databases">
        <title>Thalassorhabdus spongiae gen. nov., sp. nov., isolated from a marine sponge in South-West Iceland.</title>
        <authorList>
            <person name="Knobloch S."/>
            <person name="Daussin A."/>
            <person name="Johannsson R."/>
            <person name="Marteinsson V.T."/>
        </authorList>
    </citation>
    <scope>NUCLEOTIDE SEQUENCE [LARGE SCALE GENOMIC DNA]</scope>
    <source>
        <strain evidence="2 3">Hp12</strain>
    </source>
</reference>
<evidence type="ECO:0008006" key="4">
    <source>
        <dbReference type="Google" id="ProtNLM"/>
    </source>
</evidence>
<accession>A0A2V1H2S5</accession>
<dbReference type="RefSeq" id="WP_116686932.1">
    <property type="nucleotide sequence ID" value="NZ_CAWNYD010000003.1"/>
</dbReference>
<dbReference type="Pfam" id="PF11279">
    <property type="entry name" value="DUF3080"/>
    <property type="match status" value="1"/>
</dbReference>
<feature type="transmembrane region" description="Helical" evidence="1">
    <location>
        <begin position="15"/>
        <end position="43"/>
    </location>
</feature>
<dbReference type="InterPro" id="IPR021431">
    <property type="entry name" value="DUF3080"/>
</dbReference>
<sequence>MVAGKQALIEMGRGLFFGLSSALSLGVLRLIVLLLISVSGLLAGCSGSDRPSREYLQRLERVTDMQPLDFPRSDFFAVPNKPDALIKEVRVSFNLLESIELDRCGILSLLAEANGPLGKIQNGPPRLQRELKLFQLTKQCIDSGRAGDLIKQVDRLRRGRWSVRFWNILLESPEVGRLYAASGLQGDVVISLSRPLQILLQAQRSPERVNIDNVYPAFQALSNFAGGKFWRELKLLTAELQLAEERVEAFSAMGSCNNPFRRKQVKRMQGLLYRYFIPEIQTRMVLLARQAELLEGFWLEMLKNKRLLVGLEFQNYLNRLVGQGGLVSQFRKVSVSHAQAWNDLLKKCDMSPGVNRLNG</sequence>
<dbReference type="AlphaFoldDB" id="A0A2V1H2S5"/>
<name>A0A2V1H2S5_9GAMM</name>
<protein>
    <recommendedName>
        <fullName evidence="4">DUF3080 domain-containing protein</fullName>
    </recommendedName>
</protein>
<dbReference type="Proteomes" id="UP000244906">
    <property type="component" value="Unassembled WGS sequence"/>
</dbReference>
<keyword evidence="3" id="KW-1185">Reference proteome</keyword>
<keyword evidence="1" id="KW-0472">Membrane</keyword>
<gene>
    <name evidence="2" type="ORF">DC094_09800</name>
</gene>
<proteinExistence type="predicted"/>
<evidence type="ECO:0000256" key="1">
    <source>
        <dbReference type="SAM" id="Phobius"/>
    </source>
</evidence>
<dbReference type="EMBL" id="QDDL01000003">
    <property type="protein sequence ID" value="PVZ69597.1"/>
    <property type="molecule type" value="Genomic_DNA"/>
</dbReference>
<comment type="caution">
    <text evidence="2">The sequence shown here is derived from an EMBL/GenBank/DDBJ whole genome shotgun (WGS) entry which is preliminary data.</text>
</comment>
<organism evidence="2 3">
    <name type="scientific">Pelagibaculum spongiae</name>
    <dbReference type="NCBI Taxonomy" id="2080658"/>
    <lineage>
        <taxon>Bacteria</taxon>
        <taxon>Pseudomonadati</taxon>
        <taxon>Pseudomonadota</taxon>
        <taxon>Gammaproteobacteria</taxon>
        <taxon>Oceanospirillales</taxon>
        <taxon>Pelagibaculum</taxon>
    </lineage>
</organism>
<dbReference type="OrthoDB" id="6997572at2"/>
<evidence type="ECO:0000313" key="3">
    <source>
        <dbReference type="Proteomes" id="UP000244906"/>
    </source>
</evidence>
<evidence type="ECO:0000313" key="2">
    <source>
        <dbReference type="EMBL" id="PVZ69597.1"/>
    </source>
</evidence>
<keyword evidence="1" id="KW-0812">Transmembrane</keyword>
<keyword evidence="1" id="KW-1133">Transmembrane helix</keyword>